<gene>
    <name evidence="2" type="ORF">E0F88_15635</name>
</gene>
<protein>
    <recommendedName>
        <fullName evidence="1">FAD-binding FR-type domain-containing protein</fullName>
    </recommendedName>
</protein>
<organism evidence="2 3">
    <name type="scientific">Dyadobacter psychrotolerans</name>
    <dbReference type="NCBI Taxonomy" id="2541721"/>
    <lineage>
        <taxon>Bacteria</taxon>
        <taxon>Pseudomonadati</taxon>
        <taxon>Bacteroidota</taxon>
        <taxon>Cytophagia</taxon>
        <taxon>Cytophagales</taxon>
        <taxon>Spirosomataceae</taxon>
        <taxon>Dyadobacter</taxon>
    </lineage>
</organism>
<evidence type="ECO:0000313" key="3">
    <source>
        <dbReference type="Proteomes" id="UP000294850"/>
    </source>
</evidence>
<dbReference type="Gene3D" id="2.40.30.10">
    <property type="entry name" value="Translation factors"/>
    <property type="match status" value="1"/>
</dbReference>
<dbReference type="Proteomes" id="UP000294850">
    <property type="component" value="Unassembled WGS sequence"/>
</dbReference>
<dbReference type="GO" id="GO:0016491">
    <property type="term" value="F:oxidoreductase activity"/>
    <property type="evidence" value="ECO:0007669"/>
    <property type="project" value="InterPro"/>
</dbReference>
<name>A0A4R5DUJ2_9BACT</name>
<dbReference type="SUPFAM" id="SSF63380">
    <property type="entry name" value="Riboflavin synthase domain-like"/>
    <property type="match status" value="1"/>
</dbReference>
<proteinExistence type="predicted"/>
<dbReference type="InterPro" id="IPR013113">
    <property type="entry name" value="SIP_FAD-bd"/>
</dbReference>
<dbReference type="PANTHER" id="PTHR30157:SF0">
    <property type="entry name" value="NADPH-DEPENDENT FERRIC-CHELATE REDUCTASE"/>
    <property type="match status" value="1"/>
</dbReference>
<dbReference type="Pfam" id="PF08021">
    <property type="entry name" value="FAD_binding_9"/>
    <property type="match status" value="1"/>
</dbReference>
<dbReference type="InterPro" id="IPR039374">
    <property type="entry name" value="SIP_fam"/>
</dbReference>
<dbReference type="InterPro" id="IPR017938">
    <property type="entry name" value="Riboflavin_synthase-like_b-brl"/>
</dbReference>
<accession>A0A4R5DUJ2</accession>
<dbReference type="OrthoDB" id="649820at2"/>
<dbReference type="AlphaFoldDB" id="A0A4R5DUJ2"/>
<sequence>MLNFMNIIKRKALSIIGNALAKTGTVLAVRAWQPATFFEVDVHFPNMDMSSWEKVQYIKVNVEEGVYRDYTPAGWDEDTRTCTLYVDGVHDGPGSRWAKMVQQGDEISYIGPSRTFHRPLEGKMIVLGDMSALGHYLALQQLAGDRALTGAVSVIEEGHLASFYDYFKWEVDAVKQQDEGGFEALLDWTKDKDLTDTEIFIVGHIPTSIQLRKELKKRKDHPNTIRVQGFWS</sequence>
<evidence type="ECO:0000259" key="1">
    <source>
        <dbReference type="PROSITE" id="PS51384"/>
    </source>
</evidence>
<dbReference type="PANTHER" id="PTHR30157">
    <property type="entry name" value="FERRIC REDUCTASE, NADPH-DEPENDENT"/>
    <property type="match status" value="1"/>
</dbReference>
<reference evidence="2 3" key="1">
    <citation type="submission" date="2019-03" db="EMBL/GenBank/DDBJ databases">
        <title>Dyadobacter AR-3-6 sp. nov., isolated from arctic soil.</title>
        <authorList>
            <person name="Chaudhary D.K."/>
        </authorList>
    </citation>
    <scope>NUCLEOTIDE SEQUENCE [LARGE SCALE GENOMIC DNA]</scope>
    <source>
        <strain evidence="2 3">AR-3-6</strain>
    </source>
</reference>
<dbReference type="PROSITE" id="PS51384">
    <property type="entry name" value="FAD_FR"/>
    <property type="match status" value="1"/>
</dbReference>
<dbReference type="EMBL" id="SMFL01000005">
    <property type="protein sequence ID" value="TDE14623.1"/>
    <property type="molecule type" value="Genomic_DNA"/>
</dbReference>
<evidence type="ECO:0000313" key="2">
    <source>
        <dbReference type="EMBL" id="TDE14623.1"/>
    </source>
</evidence>
<keyword evidence="3" id="KW-1185">Reference proteome</keyword>
<feature type="domain" description="FAD-binding FR-type" evidence="1">
    <location>
        <begin position="19"/>
        <end position="119"/>
    </location>
</feature>
<dbReference type="InterPro" id="IPR017927">
    <property type="entry name" value="FAD-bd_FR_type"/>
</dbReference>
<comment type="caution">
    <text evidence="2">The sequence shown here is derived from an EMBL/GenBank/DDBJ whole genome shotgun (WGS) entry which is preliminary data.</text>
</comment>